<keyword evidence="6 14" id="KW-0812">Transmembrane</keyword>
<dbReference type="EMBL" id="JARJCN010000025">
    <property type="protein sequence ID" value="KAJ7088755.1"/>
    <property type="molecule type" value="Genomic_DNA"/>
</dbReference>
<dbReference type="GO" id="GO:0020037">
    <property type="term" value="F:heme binding"/>
    <property type="evidence" value="ECO:0007669"/>
    <property type="project" value="InterPro"/>
</dbReference>
<keyword evidence="5 13" id="KW-0349">Heme</keyword>
<reference evidence="15" key="1">
    <citation type="submission" date="2023-03" db="EMBL/GenBank/DDBJ databases">
        <title>Massive genome expansion in bonnet fungi (Mycena s.s.) driven by repeated elements and novel gene families across ecological guilds.</title>
        <authorList>
            <consortium name="Lawrence Berkeley National Laboratory"/>
            <person name="Harder C.B."/>
            <person name="Miyauchi S."/>
            <person name="Viragh M."/>
            <person name="Kuo A."/>
            <person name="Thoen E."/>
            <person name="Andreopoulos B."/>
            <person name="Lu D."/>
            <person name="Skrede I."/>
            <person name="Drula E."/>
            <person name="Henrissat B."/>
            <person name="Morin E."/>
            <person name="Kohler A."/>
            <person name="Barry K."/>
            <person name="LaButti K."/>
            <person name="Morin E."/>
            <person name="Salamov A."/>
            <person name="Lipzen A."/>
            <person name="Mereny Z."/>
            <person name="Hegedus B."/>
            <person name="Baldrian P."/>
            <person name="Stursova M."/>
            <person name="Weitz H."/>
            <person name="Taylor A."/>
            <person name="Grigoriev I.V."/>
            <person name="Nagy L.G."/>
            <person name="Martin F."/>
            <person name="Kauserud H."/>
        </authorList>
    </citation>
    <scope>NUCLEOTIDE SEQUENCE</scope>
    <source>
        <strain evidence="15">CBHHK173m</strain>
    </source>
</reference>
<dbReference type="PANTHER" id="PTHR24305:SF166">
    <property type="entry name" value="CYTOCHROME P450 12A4, MITOCHONDRIAL-RELATED"/>
    <property type="match status" value="1"/>
</dbReference>
<organism evidence="15 16">
    <name type="scientific">Mycena belliarum</name>
    <dbReference type="NCBI Taxonomy" id="1033014"/>
    <lineage>
        <taxon>Eukaryota</taxon>
        <taxon>Fungi</taxon>
        <taxon>Dikarya</taxon>
        <taxon>Basidiomycota</taxon>
        <taxon>Agaricomycotina</taxon>
        <taxon>Agaricomycetes</taxon>
        <taxon>Agaricomycetidae</taxon>
        <taxon>Agaricales</taxon>
        <taxon>Marasmiineae</taxon>
        <taxon>Mycenaceae</taxon>
        <taxon>Mycena</taxon>
    </lineage>
</organism>
<comment type="subcellular location">
    <subcellularLocation>
        <location evidence="2">Membrane</location>
    </subcellularLocation>
</comment>
<evidence type="ECO:0000256" key="10">
    <source>
        <dbReference type="ARBA" id="ARBA00023004"/>
    </source>
</evidence>
<evidence type="ECO:0000256" key="11">
    <source>
        <dbReference type="ARBA" id="ARBA00023033"/>
    </source>
</evidence>
<feature type="transmembrane region" description="Helical" evidence="14">
    <location>
        <begin position="6"/>
        <end position="26"/>
    </location>
</feature>
<evidence type="ECO:0000313" key="16">
    <source>
        <dbReference type="Proteomes" id="UP001222325"/>
    </source>
</evidence>
<dbReference type="GO" id="GO:0016020">
    <property type="term" value="C:membrane"/>
    <property type="evidence" value="ECO:0007669"/>
    <property type="project" value="UniProtKB-SubCell"/>
</dbReference>
<comment type="cofactor">
    <cofactor evidence="1 13">
        <name>heme</name>
        <dbReference type="ChEBI" id="CHEBI:30413"/>
    </cofactor>
</comment>
<evidence type="ECO:0000256" key="5">
    <source>
        <dbReference type="ARBA" id="ARBA00022617"/>
    </source>
</evidence>
<evidence type="ECO:0000256" key="13">
    <source>
        <dbReference type="PIRSR" id="PIRSR602403-1"/>
    </source>
</evidence>
<dbReference type="InterPro" id="IPR001128">
    <property type="entry name" value="Cyt_P450"/>
</dbReference>
<keyword evidence="11" id="KW-0503">Monooxygenase</keyword>
<evidence type="ECO:0000256" key="3">
    <source>
        <dbReference type="ARBA" id="ARBA00004721"/>
    </source>
</evidence>
<dbReference type="PANTHER" id="PTHR24305">
    <property type="entry name" value="CYTOCHROME P450"/>
    <property type="match status" value="1"/>
</dbReference>
<sequence>MISQILLPLGATLLCYAVLFVVRYVYREYTSPLRHVVGPKNPSFIFGNFRQMADDAHLTEKWRAEYGPNFRFKGLFSTTELHSSDIKAVNHIMSNTTIYQRAPFAMASSRRLLGRGILSVTQDEHKHQASVQINPAFAVPQIRVVTEVFVEKALQLRDLWAAQAAQGHGAARVDVMSWLRKMTLDVIGQAGFNYEFNALDASAKPNELNQVFTDLFHSPNASRIAAVRTAQGMFPLLKLLPMPGGNITKNARTKMVKIGNEILAESKASIKAAGNIKELDSRRDLLSVLLKANMSPDIPESQRMTDAEVIAQIPGFFIAGHETTSAATSWALHALSLNQAVQMKLREELMTLSTDNPTMDELNSLPYLESVVRETMRVHAPVVFITRMAMEDDVLPLGKPYIDKDGQAHESLPIPKGLLMHIPILALHTDPEIWGPDAAEFRPERWEKVPDAASEIPGVWANLFTFFAGPHNCIGFRFSLVEMKALLFTLIRAFEFEPAVQKGKIAPSASLLQRPVVVGEPEKGSQLPLIVKPVNTEAF</sequence>
<evidence type="ECO:0000256" key="7">
    <source>
        <dbReference type="ARBA" id="ARBA00022723"/>
    </source>
</evidence>
<proteinExistence type="inferred from homology"/>
<dbReference type="Gene3D" id="1.10.630.10">
    <property type="entry name" value="Cytochrome P450"/>
    <property type="match status" value="1"/>
</dbReference>
<comment type="caution">
    <text evidence="15">The sequence shown here is derived from an EMBL/GenBank/DDBJ whole genome shotgun (WGS) entry which is preliminary data.</text>
</comment>
<evidence type="ECO:0000256" key="6">
    <source>
        <dbReference type="ARBA" id="ARBA00022692"/>
    </source>
</evidence>
<keyword evidence="16" id="KW-1185">Reference proteome</keyword>
<name>A0AAD6XM43_9AGAR</name>
<keyword evidence="7 13" id="KW-0479">Metal-binding</keyword>
<comment type="similarity">
    <text evidence="4">Belongs to the cytochrome P450 family.</text>
</comment>
<dbReference type="PRINTS" id="PR00385">
    <property type="entry name" value="P450"/>
</dbReference>
<dbReference type="PRINTS" id="PR00465">
    <property type="entry name" value="EP450IV"/>
</dbReference>
<dbReference type="SUPFAM" id="SSF48264">
    <property type="entry name" value="Cytochrome P450"/>
    <property type="match status" value="1"/>
</dbReference>
<evidence type="ECO:0000256" key="2">
    <source>
        <dbReference type="ARBA" id="ARBA00004370"/>
    </source>
</evidence>
<dbReference type="InterPro" id="IPR002403">
    <property type="entry name" value="Cyt_P450_E_grp-IV"/>
</dbReference>
<dbReference type="InterPro" id="IPR036396">
    <property type="entry name" value="Cyt_P450_sf"/>
</dbReference>
<dbReference type="GO" id="GO:0016705">
    <property type="term" value="F:oxidoreductase activity, acting on paired donors, with incorporation or reduction of molecular oxygen"/>
    <property type="evidence" value="ECO:0007669"/>
    <property type="project" value="InterPro"/>
</dbReference>
<evidence type="ECO:0000256" key="4">
    <source>
        <dbReference type="ARBA" id="ARBA00010617"/>
    </source>
</evidence>
<evidence type="ECO:0000313" key="15">
    <source>
        <dbReference type="EMBL" id="KAJ7088755.1"/>
    </source>
</evidence>
<feature type="binding site" description="axial binding residue" evidence="13">
    <location>
        <position position="473"/>
    </location>
    <ligand>
        <name>heme</name>
        <dbReference type="ChEBI" id="CHEBI:30413"/>
    </ligand>
    <ligandPart>
        <name>Fe</name>
        <dbReference type="ChEBI" id="CHEBI:18248"/>
    </ligandPart>
</feature>
<dbReference type="Pfam" id="PF00067">
    <property type="entry name" value="p450"/>
    <property type="match status" value="1"/>
</dbReference>
<evidence type="ECO:0000256" key="14">
    <source>
        <dbReference type="SAM" id="Phobius"/>
    </source>
</evidence>
<dbReference type="Proteomes" id="UP001222325">
    <property type="component" value="Unassembled WGS sequence"/>
</dbReference>
<dbReference type="AlphaFoldDB" id="A0AAD6XM43"/>
<keyword evidence="10 13" id="KW-0408">Iron</keyword>
<dbReference type="GO" id="GO:0005506">
    <property type="term" value="F:iron ion binding"/>
    <property type="evidence" value="ECO:0007669"/>
    <property type="project" value="InterPro"/>
</dbReference>
<evidence type="ECO:0000256" key="8">
    <source>
        <dbReference type="ARBA" id="ARBA00022989"/>
    </source>
</evidence>
<accession>A0AAD6XM43</accession>
<evidence type="ECO:0000256" key="12">
    <source>
        <dbReference type="ARBA" id="ARBA00023136"/>
    </source>
</evidence>
<protein>
    <submittedName>
        <fullName evidence="15">Cytochrome P450</fullName>
    </submittedName>
</protein>
<evidence type="ECO:0000256" key="9">
    <source>
        <dbReference type="ARBA" id="ARBA00023002"/>
    </source>
</evidence>
<dbReference type="InterPro" id="IPR050121">
    <property type="entry name" value="Cytochrome_P450_monoxygenase"/>
</dbReference>
<keyword evidence="8 14" id="KW-1133">Transmembrane helix</keyword>
<keyword evidence="9" id="KW-0560">Oxidoreductase</keyword>
<comment type="pathway">
    <text evidence="3">Secondary metabolite biosynthesis; terpenoid biosynthesis.</text>
</comment>
<keyword evidence="12 14" id="KW-0472">Membrane</keyword>
<evidence type="ECO:0000256" key="1">
    <source>
        <dbReference type="ARBA" id="ARBA00001971"/>
    </source>
</evidence>
<dbReference type="GO" id="GO:0004497">
    <property type="term" value="F:monooxygenase activity"/>
    <property type="evidence" value="ECO:0007669"/>
    <property type="project" value="UniProtKB-KW"/>
</dbReference>
<gene>
    <name evidence="15" type="ORF">B0H15DRAFT_285740</name>
</gene>